<dbReference type="PROSITE" id="PS00036">
    <property type="entry name" value="BZIP_BASIC"/>
    <property type="match status" value="1"/>
</dbReference>
<evidence type="ECO:0000256" key="1">
    <source>
        <dbReference type="ARBA" id="ARBA00004123"/>
    </source>
</evidence>
<dbReference type="EMBL" id="CAJVPV010003915">
    <property type="protein sequence ID" value="CAG8562442.1"/>
    <property type="molecule type" value="Genomic_DNA"/>
</dbReference>
<protein>
    <submittedName>
        <fullName evidence="8">1391_t:CDS:1</fullName>
    </submittedName>
</protein>
<dbReference type="GO" id="GO:0005634">
    <property type="term" value="C:nucleus"/>
    <property type="evidence" value="ECO:0007669"/>
    <property type="project" value="UniProtKB-SubCell"/>
</dbReference>
<comment type="subcellular location">
    <subcellularLocation>
        <location evidence="1">Nucleus</location>
    </subcellularLocation>
</comment>
<feature type="region of interest" description="Disordered" evidence="6">
    <location>
        <begin position="162"/>
        <end position="195"/>
    </location>
</feature>
<dbReference type="SUPFAM" id="SSF57959">
    <property type="entry name" value="Leucine zipper domain"/>
    <property type="match status" value="1"/>
</dbReference>
<evidence type="ECO:0000256" key="6">
    <source>
        <dbReference type="SAM" id="MobiDB-lite"/>
    </source>
</evidence>
<reference evidence="8" key="1">
    <citation type="submission" date="2021-06" db="EMBL/GenBank/DDBJ databases">
        <authorList>
            <person name="Kallberg Y."/>
            <person name="Tangrot J."/>
            <person name="Rosling A."/>
        </authorList>
    </citation>
    <scope>NUCLEOTIDE SEQUENCE</scope>
    <source>
        <strain evidence="8">CL551</strain>
    </source>
</reference>
<dbReference type="Pfam" id="PF00170">
    <property type="entry name" value="bZIP_1"/>
    <property type="match status" value="1"/>
</dbReference>
<keyword evidence="5" id="KW-0175">Coiled coil</keyword>
<feature type="compositionally biased region" description="Polar residues" evidence="6">
    <location>
        <begin position="170"/>
        <end position="188"/>
    </location>
</feature>
<feature type="region of interest" description="Disordered" evidence="6">
    <location>
        <begin position="271"/>
        <end position="300"/>
    </location>
</feature>
<dbReference type="Gene3D" id="1.20.5.170">
    <property type="match status" value="1"/>
</dbReference>
<keyword evidence="9" id="KW-1185">Reference proteome</keyword>
<dbReference type="PANTHER" id="PTHR19304">
    <property type="entry name" value="CYCLIC-AMP RESPONSE ELEMENT BINDING PROTEIN"/>
    <property type="match status" value="1"/>
</dbReference>
<sequence>MPQEVQFASQQGQTSADDKLTAITNRNKVDKKQTRTEEAQKSLKRTAPSDIVGQGDAKRKATQGSKKSVDKLVEGTTLRGSDPNSIAANAATLLSTVATVQAVDNSHHHFTDNLSAATSLANSVSSPIAVAPLSSSQQSGVSEMTPNANMVDFLSNAATATTQVQVQTQGQLQDTNSSGKRNSTSRNLSNDERRQRRLLRNRVAAKECRRKKKAYVADLEEKVTRLEEENIRLQREIEELSSKTSQLEECARLQKEVEELKAKLALRTSQADVKKELKTNLRGDTNKHDSTESKMPSLKS</sequence>
<evidence type="ECO:0000256" key="2">
    <source>
        <dbReference type="ARBA" id="ARBA00023015"/>
    </source>
</evidence>
<accession>A0A9N9FU51</accession>
<dbReference type="Proteomes" id="UP000789342">
    <property type="component" value="Unassembled WGS sequence"/>
</dbReference>
<evidence type="ECO:0000259" key="7">
    <source>
        <dbReference type="PROSITE" id="PS50217"/>
    </source>
</evidence>
<evidence type="ECO:0000256" key="3">
    <source>
        <dbReference type="ARBA" id="ARBA00023163"/>
    </source>
</evidence>
<comment type="caution">
    <text evidence="8">The sequence shown here is derived from an EMBL/GenBank/DDBJ whole genome shotgun (WGS) entry which is preliminary data.</text>
</comment>
<dbReference type="OrthoDB" id="295274at2759"/>
<evidence type="ECO:0000313" key="8">
    <source>
        <dbReference type="EMBL" id="CAG8562442.1"/>
    </source>
</evidence>
<dbReference type="AlphaFoldDB" id="A0A9N9FU51"/>
<dbReference type="PROSITE" id="PS50217">
    <property type="entry name" value="BZIP"/>
    <property type="match status" value="1"/>
</dbReference>
<keyword evidence="2" id="KW-0805">Transcription regulation</keyword>
<evidence type="ECO:0000256" key="4">
    <source>
        <dbReference type="ARBA" id="ARBA00023242"/>
    </source>
</evidence>
<feature type="compositionally biased region" description="Basic and acidic residues" evidence="6">
    <location>
        <begin position="272"/>
        <end position="292"/>
    </location>
</feature>
<evidence type="ECO:0000256" key="5">
    <source>
        <dbReference type="SAM" id="Coils"/>
    </source>
</evidence>
<dbReference type="InterPro" id="IPR051027">
    <property type="entry name" value="bZIP_transcription_factors"/>
</dbReference>
<dbReference type="GO" id="GO:0003700">
    <property type="term" value="F:DNA-binding transcription factor activity"/>
    <property type="evidence" value="ECO:0007669"/>
    <property type="project" value="InterPro"/>
</dbReference>
<name>A0A9N9FU51_9GLOM</name>
<keyword evidence="3" id="KW-0804">Transcription</keyword>
<evidence type="ECO:0000313" key="9">
    <source>
        <dbReference type="Proteomes" id="UP000789342"/>
    </source>
</evidence>
<organism evidence="8 9">
    <name type="scientific">Acaulospora morrowiae</name>
    <dbReference type="NCBI Taxonomy" id="94023"/>
    <lineage>
        <taxon>Eukaryota</taxon>
        <taxon>Fungi</taxon>
        <taxon>Fungi incertae sedis</taxon>
        <taxon>Mucoromycota</taxon>
        <taxon>Glomeromycotina</taxon>
        <taxon>Glomeromycetes</taxon>
        <taxon>Diversisporales</taxon>
        <taxon>Acaulosporaceae</taxon>
        <taxon>Acaulospora</taxon>
    </lineage>
</organism>
<keyword evidence="4" id="KW-0539">Nucleus</keyword>
<feature type="compositionally biased region" description="Basic and acidic residues" evidence="6">
    <location>
        <begin position="27"/>
        <end position="41"/>
    </location>
</feature>
<feature type="coiled-coil region" evidence="5">
    <location>
        <begin position="209"/>
        <end position="270"/>
    </location>
</feature>
<dbReference type="PRINTS" id="PR00041">
    <property type="entry name" value="LEUZIPPRCREB"/>
</dbReference>
<dbReference type="InterPro" id="IPR004827">
    <property type="entry name" value="bZIP"/>
</dbReference>
<dbReference type="SMART" id="SM00338">
    <property type="entry name" value="BRLZ"/>
    <property type="match status" value="1"/>
</dbReference>
<feature type="region of interest" description="Disordered" evidence="6">
    <location>
        <begin position="1"/>
        <end position="69"/>
    </location>
</feature>
<proteinExistence type="predicted"/>
<feature type="compositionally biased region" description="Polar residues" evidence="6">
    <location>
        <begin position="1"/>
        <end position="15"/>
    </location>
</feature>
<gene>
    <name evidence="8" type="ORF">AMORRO_LOCUS6083</name>
</gene>
<dbReference type="InterPro" id="IPR046347">
    <property type="entry name" value="bZIP_sf"/>
</dbReference>
<feature type="domain" description="BZIP" evidence="7">
    <location>
        <begin position="191"/>
        <end position="249"/>
    </location>
</feature>